<name>C3YV04_BRAFL</name>
<sequence>METWPVSQHLTSCFLPSIVHPSSSHLGQACVQLELEHGRSLEQVVEGGGRHLSVTPGSQGTFEGQNPDRHPPNTQGGDENQLGTGLQLYQVSRAGLIFRYFHRKVQQQVQCGAGGVRGYIKRRSPGGRQTMGHRGNGE</sequence>
<dbReference type="AlphaFoldDB" id="C3YV04"/>
<evidence type="ECO:0000313" key="2">
    <source>
        <dbReference type="EMBL" id="EEN55867.1"/>
    </source>
</evidence>
<proteinExistence type="predicted"/>
<evidence type="ECO:0000256" key="1">
    <source>
        <dbReference type="SAM" id="MobiDB-lite"/>
    </source>
</evidence>
<protein>
    <submittedName>
        <fullName evidence="2">Uncharacterized protein</fullName>
    </submittedName>
</protein>
<accession>C3YV04</accession>
<reference evidence="2" key="1">
    <citation type="journal article" date="2008" name="Nature">
        <title>The amphioxus genome and the evolution of the chordate karyotype.</title>
        <authorList>
            <consortium name="US DOE Joint Genome Institute (JGI-PGF)"/>
            <person name="Putnam N.H."/>
            <person name="Butts T."/>
            <person name="Ferrier D.E.K."/>
            <person name="Furlong R.F."/>
            <person name="Hellsten U."/>
            <person name="Kawashima T."/>
            <person name="Robinson-Rechavi M."/>
            <person name="Shoguchi E."/>
            <person name="Terry A."/>
            <person name="Yu J.-K."/>
            <person name="Benito-Gutierrez E.L."/>
            <person name="Dubchak I."/>
            <person name="Garcia-Fernandez J."/>
            <person name="Gibson-Brown J.J."/>
            <person name="Grigoriev I.V."/>
            <person name="Horton A.C."/>
            <person name="de Jong P.J."/>
            <person name="Jurka J."/>
            <person name="Kapitonov V.V."/>
            <person name="Kohara Y."/>
            <person name="Kuroki Y."/>
            <person name="Lindquist E."/>
            <person name="Lucas S."/>
            <person name="Osoegawa K."/>
            <person name="Pennacchio L.A."/>
            <person name="Salamov A.A."/>
            <person name="Satou Y."/>
            <person name="Sauka-Spengler T."/>
            <person name="Schmutz J."/>
            <person name="Shin-I T."/>
            <person name="Toyoda A."/>
            <person name="Bronner-Fraser M."/>
            <person name="Fujiyama A."/>
            <person name="Holland L.Z."/>
            <person name="Holland P.W.H."/>
            <person name="Satoh N."/>
            <person name="Rokhsar D.S."/>
        </authorList>
    </citation>
    <scope>NUCLEOTIDE SEQUENCE [LARGE SCALE GENOMIC DNA]</scope>
    <source>
        <strain evidence="2">S238N-H82</strain>
        <tissue evidence="2">Testes</tissue>
    </source>
</reference>
<organism>
    <name type="scientific">Branchiostoma floridae</name>
    <name type="common">Florida lancelet</name>
    <name type="synonym">Amphioxus</name>
    <dbReference type="NCBI Taxonomy" id="7739"/>
    <lineage>
        <taxon>Eukaryota</taxon>
        <taxon>Metazoa</taxon>
        <taxon>Chordata</taxon>
        <taxon>Cephalochordata</taxon>
        <taxon>Leptocardii</taxon>
        <taxon>Amphioxiformes</taxon>
        <taxon>Branchiostomatidae</taxon>
        <taxon>Branchiostoma</taxon>
    </lineage>
</organism>
<gene>
    <name evidence="2" type="ORF">BRAFLDRAFT_95545</name>
</gene>
<dbReference type="EMBL" id="GG666555">
    <property type="protein sequence ID" value="EEN55867.1"/>
    <property type="molecule type" value="Genomic_DNA"/>
</dbReference>
<feature type="compositionally biased region" description="Polar residues" evidence="1">
    <location>
        <begin position="55"/>
        <end position="64"/>
    </location>
</feature>
<feature type="region of interest" description="Disordered" evidence="1">
    <location>
        <begin position="49"/>
        <end position="82"/>
    </location>
</feature>
<feature type="compositionally biased region" description="Polar residues" evidence="1">
    <location>
        <begin position="72"/>
        <end position="82"/>
    </location>
</feature>
<dbReference type="InParanoid" id="C3YV04"/>